<proteinExistence type="predicted"/>
<dbReference type="Proteomes" id="UP001163324">
    <property type="component" value="Chromosome 7"/>
</dbReference>
<dbReference type="EMBL" id="CM047946">
    <property type="protein sequence ID" value="KAI9897831.1"/>
    <property type="molecule type" value="Genomic_DNA"/>
</dbReference>
<evidence type="ECO:0000313" key="1">
    <source>
        <dbReference type="EMBL" id="KAI9897831.1"/>
    </source>
</evidence>
<evidence type="ECO:0000313" key="2">
    <source>
        <dbReference type="Proteomes" id="UP001163324"/>
    </source>
</evidence>
<reference evidence="1" key="1">
    <citation type="submission" date="2022-10" db="EMBL/GenBank/DDBJ databases">
        <title>Complete Genome of Trichothecium roseum strain YXFP-22015, a Plant Pathogen Isolated from Citrus.</title>
        <authorList>
            <person name="Wang Y."/>
            <person name="Zhu L."/>
        </authorList>
    </citation>
    <scope>NUCLEOTIDE SEQUENCE</scope>
    <source>
        <strain evidence="1">YXFP-22015</strain>
    </source>
</reference>
<organism evidence="1 2">
    <name type="scientific">Trichothecium roseum</name>
    <dbReference type="NCBI Taxonomy" id="47278"/>
    <lineage>
        <taxon>Eukaryota</taxon>
        <taxon>Fungi</taxon>
        <taxon>Dikarya</taxon>
        <taxon>Ascomycota</taxon>
        <taxon>Pezizomycotina</taxon>
        <taxon>Sordariomycetes</taxon>
        <taxon>Hypocreomycetidae</taxon>
        <taxon>Hypocreales</taxon>
        <taxon>Hypocreales incertae sedis</taxon>
        <taxon>Trichothecium</taxon>
    </lineage>
</organism>
<name>A0ACC0UUN3_9HYPO</name>
<protein>
    <submittedName>
        <fullName evidence="1">Uncharacterized protein</fullName>
    </submittedName>
</protein>
<gene>
    <name evidence="1" type="ORF">N3K66_007687</name>
</gene>
<keyword evidence="2" id="KW-1185">Reference proteome</keyword>
<accession>A0ACC0UUN3</accession>
<comment type="caution">
    <text evidence="1">The sequence shown here is derived from an EMBL/GenBank/DDBJ whole genome shotgun (WGS) entry which is preliminary data.</text>
</comment>
<sequence length="464" mass="52829">MKLLQRAVPPLLVASTSLLTNASPLQPRHLSPQSPGPHHTYDGWKVYRLHPDESWQATNELLERELKGWTHWSQGAMVSFDIAVPPSQTGKFESLNVGHRTMHEDLGDSVRRSLPSSSDDGGWKAKRDMDAWFDDYHRYEEHVEFFDELHAMFPNNSEIISCGQSYEGKNIFGIHLWGDEGPGKPAVLYHGTVHAREWITTPVVEYITKSLIQGYKEGRNETVSLLNKMDYFIFPIVNPDGFIYSHEEDRMWRKNRQPAPEGLSNQTCIGTDINRNWEAFWDSNPAGASPDPCSDTYRGSSPGSAPETVALDTFARRLRDGPGIKLYVDWHSYSQLILYPYAHRPDLQPGELGRFQITAAYAASRIMYEGKMRKEESRGSGEVRTFQFGPVAPTLYPTTGDAMSHIYSVCGVEFPYLVELPDTGEHGFLYPREMIREAAEEQWLSQRMVQHLIHEKYFDGEGLV</sequence>